<gene>
    <name evidence="3" type="ORF">RBSWK_05828</name>
</gene>
<accession>L7C8T0</accession>
<dbReference type="PROSITE" id="PS50006">
    <property type="entry name" value="FHA_DOMAIN"/>
    <property type="match status" value="1"/>
</dbReference>
<dbReference type="PROSITE" id="PS50880">
    <property type="entry name" value="TOPRIM"/>
    <property type="match status" value="1"/>
</dbReference>
<evidence type="ECO:0000259" key="1">
    <source>
        <dbReference type="PROSITE" id="PS50006"/>
    </source>
</evidence>
<dbReference type="Gene3D" id="3.40.1360.10">
    <property type="match status" value="1"/>
</dbReference>
<dbReference type="Pfam" id="PF13154">
    <property type="entry name" value="DUF3991"/>
    <property type="match status" value="1"/>
</dbReference>
<evidence type="ECO:0000313" key="3">
    <source>
        <dbReference type="EMBL" id="ELP30230.1"/>
    </source>
</evidence>
<organism evidence="3 4">
    <name type="scientific">Rhodopirellula baltica SWK14</name>
    <dbReference type="NCBI Taxonomy" id="993516"/>
    <lineage>
        <taxon>Bacteria</taxon>
        <taxon>Pseudomonadati</taxon>
        <taxon>Planctomycetota</taxon>
        <taxon>Planctomycetia</taxon>
        <taxon>Pirellulales</taxon>
        <taxon>Pirellulaceae</taxon>
        <taxon>Rhodopirellula</taxon>
    </lineage>
</organism>
<feature type="domain" description="Toprim" evidence="2">
    <location>
        <begin position="274"/>
        <end position="361"/>
    </location>
</feature>
<feature type="domain" description="FHA" evidence="1">
    <location>
        <begin position="64"/>
        <end position="140"/>
    </location>
</feature>
<dbReference type="CDD" id="cd00188">
    <property type="entry name" value="TOPRIM"/>
    <property type="match status" value="1"/>
</dbReference>
<dbReference type="InterPro" id="IPR025054">
    <property type="entry name" value="DUF3991"/>
</dbReference>
<name>L7C8T0_RHOBT</name>
<dbReference type="EMBL" id="AMWG01000163">
    <property type="protein sequence ID" value="ELP30230.1"/>
    <property type="molecule type" value="Genomic_DNA"/>
</dbReference>
<dbReference type="AlphaFoldDB" id="L7C8T0"/>
<sequence>MGLDMYAKTTTQKLDREVDFKVNDTEERFYWRKHRFRAQTERSARWINTKTNLNVVGYPRYGGIMLDRNAELENFKKMNLCDYAVSRGFVADRRASSKHSVVLKHPRGDKLIVGRDPSGKYYYFNAKGGDSGTIIDLCQMLDGGNLGDVRKTLRAFDGSVDYRVPSARLPFILQPSEHDTARVLSAWMSMRQVSAGHPYLTNVRKISIDVQTHPIFRDRIRIDEKGNAVCPHFNRSGLCGYELKNGNRNGTTFTGFSPGGVKALACSRPRDTDREAVISETSIDMLSIADLEGTDGRRFFSTAGQMSPMQAECLRSAVSRMPIGSRVILAFDNDDGGRKIAAQVRETLRDFDVPIVEHYPPAPGQDWNDVLQERREIAKPEIRLG</sequence>
<proteinExistence type="predicted"/>
<dbReference type="PATRIC" id="fig|993516.3.peg.6247"/>
<protein>
    <recommendedName>
        <fullName evidence="5">DUF3991 domain-containing protein</fullName>
    </recommendedName>
</protein>
<dbReference type="Pfam" id="PF13155">
    <property type="entry name" value="Toprim_2"/>
    <property type="match status" value="1"/>
</dbReference>
<evidence type="ECO:0008006" key="5">
    <source>
        <dbReference type="Google" id="ProtNLM"/>
    </source>
</evidence>
<dbReference type="Proteomes" id="UP000010959">
    <property type="component" value="Unassembled WGS sequence"/>
</dbReference>
<comment type="caution">
    <text evidence="3">The sequence shown here is derived from an EMBL/GenBank/DDBJ whole genome shotgun (WGS) entry which is preliminary data.</text>
</comment>
<reference evidence="3 4" key="1">
    <citation type="journal article" date="2013" name="Mar. Genomics">
        <title>Expression of sulfatases in Rhodopirellula baltica and the diversity of sulfatases in the genus Rhodopirellula.</title>
        <authorList>
            <person name="Wegner C.E."/>
            <person name="Richter-Heitmann T."/>
            <person name="Klindworth A."/>
            <person name="Klockow C."/>
            <person name="Richter M."/>
            <person name="Achstetter T."/>
            <person name="Glockner F.O."/>
            <person name="Harder J."/>
        </authorList>
    </citation>
    <scope>NUCLEOTIDE SEQUENCE [LARGE SCALE GENOMIC DNA]</scope>
    <source>
        <strain evidence="3 4">SWK14</strain>
    </source>
</reference>
<dbReference type="InterPro" id="IPR006171">
    <property type="entry name" value="TOPRIM_dom"/>
</dbReference>
<evidence type="ECO:0000259" key="2">
    <source>
        <dbReference type="PROSITE" id="PS50880"/>
    </source>
</evidence>
<dbReference type="InterPro" id="IPR000253">
    <property type="entry name" value="FHA_dom"/>
</dbReference>
<evidence type="ECO:0000313" key="4">
    <source>
        <dbReference type="Proteomes" id="UP000010959"/>
    </source>
</evidence>